<dbReference type="InterPro" id="IPR036259">
    <property type="entry name" value="MFS_trans_sf"/>
</dbReference>
<feature type="transmembrane region" description="Helical" evidence="7">
    <location>
        <begin position="321"/>
        <end position="344"/>
    </location>
</feature>
<organism evidence="9 10">
    <name type="scientific">Microvirga subterranea</name>
    <dbReference type="NCBI Taxonomy" id="186651"/>
    <lineage>
        <taxon>Bacteria</taxon>
        <taxon>Pseudomonadati</taxon>
        <taxon>Pseudomonadota</taxon>
        <taxon>Alphaproteobacteria</taxon>
        <taxon>Hyphomicrobiales</taxon>
        <taxon>Methylobacteriaceae</taxon>
        <taxon>Microvirga</taxon>
    </lineage>
</organism>
<evidence type="ECO:0000256" key="4">
    <source>
        <dbReference type="ARBA" id="ARBA00022692"/>
    </source>
</evidence>
<dbReference type="PANTHER" id="PTHR23513:SF11">
    <property type="entry name" value="STAPHYLOFERRIN A TRANSPORTER"/>
    <property type="match status" value="1"/>
</dbReference>
<dbReference type="InterPro" id="IPR010290">
    <property type="entry name" value="TM_effector"/>
</dbReference>
<keyword evidence="2" id="KW-0813">Transport</keyword>
<reference evidence="9 10" key="1">
    <citation type="submission" date="2018-07" db="EMBL/GenBank/DDBJ databases">
        <title>Genomic Encyclopedia of Type Strains, Phase IV (KMG-IV): sequencing the most valuable type-strain genomes for metagenomic binning, comparative biology and taxonomic classification.</title>
        <authorList>
            <person name="Goeker M."/>
        </authorList>
    </citation>
    <scope>NUCLEOTIDE SEQUENCE [LARGE SCALE GENOMIC DNA]</scope>
    <source>
        <strain evidence="9 10">DSM 14364</strain>
    </source>
</reference>
<feature type="transmembrane region" description="Helical" evidence="7">
    <location>
        <begin position="232"/>
        <end position="253"/>
    </location>
</feature>
<dbReference type="EMBL" id="QQBB01000009">
    <property type="protein sequence ID" value="RDI56434.1"/>
    <property type="molecule type" value="Genomic_DNA"/>
</dbReference>
<keyword evidence="10" id="KW-1185">Reference proteome</keyword>
<feature type="transmembrane region" description="Helical" evidence="7">
    <location>
        <begin position="297"/>
        <end position="315"/>
    </location>
</feature>
<comment type="caution">
    <text evidence="9">The sequence shown here is derived from an EMBL/GenBank/DDBJ whole genome shotgun (WGS) entry which is preliminary data.</text>
</comment>
<dbReference type="CDD" id="cd06173">
    <property type="entry name" value="MFS_MefA_like"/>
    <property type="match status" value="1"/>
</dbReference>
<dbReference type="RefSeq" id="WP_114772030.1">
    <property type="nucleotide sequence ID" value="NZ_QQBB01000009.1"/>
</dbReference>
<evidence type="ECO:0000313" key="10">
    <source>
        <dbReference type="Proteomes" id="UP000254925"/>
    </source>
</evidence>
<dbReference type="Pfam" id="PF05977">
    <property type="entry name" value="MFS_3"/>
    <property type="match status" value="1"/>
</dbReference>
<keyword evidence="4 7" id="KW-0812">Transmembrane</keyword>
<evidence type="ECO:0000256" key="5">
    <source>
        <dbReference type="ARBA" id="ARBA00022989"/>
    </source>
</evidence>
<feature type="transmembrane region" description="Helical" evidence="7">
    <location>
        <begin position="265"/>
        <end position="285"/>
    </location>
</feature>
<dbReference type="InterPro" id="IPR020846">
    <property type="entry name" value="MFS_dom"/>
</dbReference>
<feature type="transmembrane region" description="Helical" evidence="7">
    <location>
        <begin position="173"/>
        <end position="198"/>
    </location>
</feature>
<dbReference type="SUPFAM" id="SSF103473">
    <property type="entry name" value="MFS general substrate transporter"/>
    <property type="match status" value="1"/>
</dbReference>
<proteinExistence type="predicted"/>
<evidence type="ECO:0000256" key="1">
    <source>
        <dbReference type="ARBA" id="ARBA00004651"/>
    </source>
</evidence>
<feature type="transmembrane region" description="Helical" evidence="7">
    <location>
        <begin position="118"/>
        <end position="137"/>
    </location>
</feature>
<feature type="transmembrane region" description="Helical" evidence="7">
    <location>
        <begin position="387"/>
        <end position="407"/>
    </location>
</feature>
<keyword evidence="6 7" id="KW-0472">Membrane</keyword>
<feature type="transmembrane region" description="Helical" evidence="7">
    <location>
        <begin position="21"/>
        <end position="48"/>
    </location>
</feature>
<dbReference type="OrthoDB" id="9809918at2"/>
<dbReference type="AlphaFoldDB" id="A0A370HGY0"/>
<feature type="transmembrane region" description="Helical" evidence="7">
    <location>
        <begin position="60"/>
        <end position="81"/>
    </location>
</feature>
<dbReference type="PANTHER" id="PTHR23513">
    <property type="entry name" value="INTEGRAL MEMBRANE EFFLUX PROTEIN-RELATED"/>
    <property type="match status" value="1"/>
</dbReference>
<dbReference type="Gene3D" id="1.20.1250.20">
    <property type="entry name" value="MFS general substrate transporter like domains"/>
    <property type="match status" value="1"/>
</dbReference>
<feature type="transmembrane region" description="Helical" evidence="7">
    <location>
        <begin position="356"/>
        <end position="375"/>
    </location>
</feature>
<sequence length="559" mass="60250">MSVKDAKVSERKNSPLSPFRHRIFLAVWVASLASNFGGLIQSVGAAWLMTSIGASADYVALVQASTTLPIMLFSLAAGAIADNFDRRKLMLAAQLFLLVVSIALTACTYFGLVTPWLLLAFTFLVGCGTAFNGPAWQSLVGEMVPRSELPAAIALNSMGFNIARSVGPAIGGMIVATIGAFAAFATNAFSYLGLIFVLARWRPVTPPRVLPPETLGAAMAAGLRYVAMSPKIGVVLLRGAIFGLAAIAIQALMPLVARDLISGGPFTYGLLLGSFGLGAVGGAFLSTRLRQALSLEALVRVSFVSFAVCAAIAGMSTTPFLTIPAMSIGGASWVLALSSFNATVQLSSPRWVVGRALALYQMATFGGMAFGSWIWGASAERFGTADALLISAIVLVAGAALGLRFPLPELKTVNLDPLNRWKEPSVAVDIRPHSGPVVITIEYVIREEDLVEFLSIMAERKRIRRRDGARHWTLLRDLENVNIWVERYHTPTWLEYIRHNQRITHADAVVGERLRALHQGPELPKVRRMLERPTGWIATHHIPPAREMADPLTDPVRSS</sequence>
<evidence type="ECO:0000256" key="7">
    <source>
        <dbReference type="SAM" id="Phobius"/>
    </source>
</evidence>
<name>A0A370HGY0_9HYPH</name>
<gene>
    <name evidence="9" type="ORF">DES45_109118</name>
</gene>
<comment type="subcellular location">
    <subcellularLocation>
        <location evidence="1">Cell membrane</location>
        <topology evidence="1">Multi-pass membrane protein</topology>
    </subcellularLocation>
</comment>
<dbReference type="GO" id="GO:0022857">
    <property type="term" value="F:transmembrane transporter activity"/>
    <property type="evidence" value="ECO:0007669"/>
    <property type="project" value="InterPro"/>
</dbReference>
<evidence type="ECO:0000313" key="9">
    <source>
        <dbReference type="EMBL" id="RDI56434.1"/>
    </source>
</evidence>
<keyword evidence="3" id="KW-1003">Cell membrane</keyword>
<feature type="domain" description="Major facilitator superfamily (MFS) profile" evidence="8">
    <location>
        <begin position="23"/>
        <end position="410"/>
    </location>
</feature>
<dbReference type="GO" id="GO:0005886">
    <property type="term" value="C:plasma membrane"/>
    <property type="evidence" value="ECO:0007669"/>
    <property type="project" value="UniProtKB-SubCell"/>
</dbReference>
<keyword evidence="5 7" id="KW-1133">Transmembrane helix</keyword>
<evidence type="ECO:0000259" key="8">
    <source>
        <dbReference type="PROSITE" id="PS50850"/>
    </source>
</evidence>
<evidence type="ECO:0000256" key="3">
    <source>
        <dbReference type="ARBA" id="ARBA00022475"/>
    </source>
</evidence>
<accession>A0A370HGY0</accession>
<protein>
    <submittedName>
        <fullName evidence="9">Putative MFS family arabinose efflux permease</fullName>
    </submittedName>
</protein>
<evidence type="ECO:0000256" key="6">
    <source>
        <dbReference type="ARBA" id="ARBA00023136"/>
    </source>
</evidence>
<feature type="transmembrane region" description="Helical" evidence="7">
    <location>
        <begin position="93"/>
        <end position="112"/>
    </location>
</feature>
<dbReference type="Proteomes" id="UP000254925">
    <property type="component" value="Unassembled WGS sequence"/>
</dbReference>
<dbReference type="PROSITE" id="PS50850">
    <property type="entry name" value="MFS"/>
    <property type="match status" value="1"/>
</dbReference>
<evidence type="ECO:0000256" key="2">
    <source>
        <dbReference type="ARBA" id="ARBA00022448"/>
    </source>
</evidence>